<sequence length="214" mass="25035">MKIEKIKNRSVVYSKNINQEWDLHIQVIHGSKYNYLIDTGLGSEHIKPIVEQLQQEKKEVIVINTHYHWDHIWGNYLFKDSMIIAHSKCREILEVEWDEIQEKYKQYIEGETHKCLPNLTFDTEIYFPEDKIRIFYTPGHSADCISVLDEVDKVLNVGDNIGDTVEEIVPSLACDKSVYRESLLRYKELDFDTVISGHNVVLDKGVVDRILNLL</sequence>
<dbReference type="KEGG" id="ahb:bsdtb5_07510"/>
<dbReference type="GO" id="GO:0016787">
    <property type="term" value="F:hydrolase activity"/>
    <property type="evidence" value="ECO:0007669"/>
    <property type="project" value="UniProtKB-KW"/>
</dbReference>
<accession>A0A7R7EIG1</accession>
<dbReference type="EMBL" id="AP024169">
    <property type="protein sequence ID" value="BCN29456.1"/>
    <property type="molecule type" value="Genomic_DNA"/>
</dbReference>
<dbReference type="InterPro" id="IPR036866">
    <property type="entry name" value="RibonucZ/Hydroxyglut_hydro"/>
</dbReference>
<keyword evidence="2" id="KW-0378">Hydrolase</keyword>
<dbReference type="SUPFAM" id="SSF56281">
    <property type="entry name" value="Metallo-hydrolase/oxidoreductase"/>
    <property type="match status" value="1"/>
</dbReference>
<protein>
    <submittedName>
        <fullName evidence="2">MBL fold metallo-hydrolase</fullName>
    </submittedName>
</protein>
<dbReference type="Gene3D" id="3.60.15.10">
    <property type="entry name" value="Ribonuclease Z/Hydroxyacylglutathione hydrolase-like"/>
    <property type="match status" value="1"/>
</dbReference>
<proteinExistence type="predicted"/>
<evidence type="ECO:0000313" key="2">
    <source>
        <dbReference type="EMBL" id="BCN29456.1"/>
    </source>
</evidence>
<dbReference type="SMART" id="SM00849">
    <property type="entry name" value="Lactamase_B"/>
    <property type="match status" value="1"/>
</dbReference>
<dbReference type="Proteomes" id="UP000595897">
    <property type="component" value="Chromosome"/>
</dbReference>
<keyword evidence="3" id="KW-1185">Reference proteome</keyword>
<dbReference type="AlphaFoldDB" id="A0A7R7EIG1"/>
<feature type="domain" description="Metallo-beta-lactamase" evidence="1">
    <location>
        <begin position="22"/>
        <end position="198"/>
    </location>
</feature>
<dbReference type="PANTHER" id="PTHR42951:SF4">
    <property type="entry name" value="ACYL-COENZYME A THIOESTERASE MBLAC2"/>
    <property type="match status" value="1"/>
</dbReference>
<organism evidence="2 3">
    <name type="scientific">Anaeromicropila herbilytica</name>
    <dbReference type="NCBI Taxonomy" id="2785025"/>
    <lineage>
        <taxon>Bacteria</taxon>
        <taxon>Bacillati</taxon>
        <taxon>Bacillota</taxon>
        <taxon>Clostridia</taxon>
        <taxon>Lachnospirales</taxon>
        <taxon>Lachnospiraceae</taxon>
        <taxon>Anaeromicropila</taxon>
    </lineage>
</organism>
<dbReference type="InterPro" id="IPR050855">
    <property type="entry name" value="NDM-1-like"/>
</dbReference>
<evidence type="ECO:0000259" key="1">
    <source>
        <dbReference type="SMART" id="SM00849"/>
    </source>
</evidence>
<name>A0A7R7EIG1_9FIRM</name>
<reference evidence="2 3" key="1">
    <citation type="submission" date="2020-11" db="EMBL/GenBank/DDBJ databases">
        <title>Draft genome sequencing of a Lachnospiraceae strain isolated from anoxic soil subjected to BSD treatment.</title>
        <authorList>
            <person name="Uek A."/>
            <person name="Tonouchi A."/>
        </authorList>
    </citation>
    <scope>NUCLEOTIDE SEQUENCE [LARGE SCALE GENOMIC DNA]</scope>
    <source>
        <strain evidence="2 3">TB5</strain>
    </source>
</reference>
<dbReference type="PANTHER" id="PTHR42951">
    <property type="entry name" value="METALLO-BETA-LACTAMASE DOMAIN-CONTAINING"/>
    <property type="match status" value="1"/>
</dbReference>
<evidence type="ECO:0000313" key="3">
    <source>
        <dbReference type="Proteomes" id="UP000595897"/>
    </source>
</evidence>
<dbReference type="RefSeq" id="WP_271714731.1">
    <property type="nucleotide sequence ID" value="NZ_AP024169.1"/>
</dbReference>
<dbReference type="Pfam" id="PF00753">
    <property type="entry name" value="Lactamase_B"/>
    <property type="match status" value="1"/>
</dbReference>
<dbReference type="InterPro" id="IPR001279">
    <property type="entry name" value="Metallo-B-lactamas"/>
</dbReference>
<gene>
    <name evidence="2" type="ORF">bsdtb5_07510</name>
</gene>